<protein>
    <submittedName>
        <fullName evidence="2">Putative secreted protein</fullName>
    </submittedName>
</protein>
<proteinExistence type="predicted"/>
<dbReference type="AlphaFoldDB" id="A0A6B0UFG7"/>
<accession>A0A6B0UFG7</accession>
<feature type="region of interest" description="Disordered" evidence="1">
    <location>
        <begin position="66"/>
        <end position="102"/>
    </location>
</feature>
<evidence type="ECO:0000313" key="2">
    <source>
        <dbReference type="EMBL" id="MXU88444.1"/>
    </source>
</evidence>
<sequence length="102" mass="11233">MTRRQCASGRRPRSSAMWHITASLSGRASWSSAGACCPPRRTATTTLPPQSSIQIENSILLNFHPHLPLTRSGPAEHRRPSWPTTRPRPITTLPTRPSCSPP</sequence>
<dbReference type="EMBL" id="GIFC01006361">
    <property type="protein sequence ID" value="MXU88444.1"/>
    <property type="molecule type" value="Transcribed_RNA"/>
</dbReference>
<evidence type="ECO:0000256" key="1">
    <source>
        <dbReference type="SAM" id="MobiDB-lite"/>
    </source>
</evidence>
<name>A0A6B0UFG7_IXORI</name>
<organism evidence="2">
    <name type="scientific">Ixodes ricinus</name>
    <name type="common">Common tick</name>
    <name type="synonym">Acarus ricinus</name>
    <dbReference type="NCBI Taxonomy" id="34613"/>
    <lineage>
        <taxon>Eukaryota</taxon>
        <taxon>Metazoa</taxon>
        <taxon>Ecdysozoa</taxon>
        <taxon>Arthropoda</taxon>
        <taxon>Chelicerata</taxon>
        <taxon>Arachnida</taxon>
        <taxon>Acari</taxon>
        <taxon>Parasitiformes</taxon>
        <taxon>Ixodida</taxon>
        <taxon>Ixodoidea</taxon>
        <taxon>Ixodidae</taxon>
        <taxon>Ixodinae</taxon>
        <taxon>Ixodes</taxon>
    </lineage>
</organism>
<feature type="compositionally biased region" description="Low complexity" evidence="1">
    <location>
        <begin position="81"/>
        <end position="102"/>
    </location>
</feature>
<reference evidence="2" key="1">
    <citation type="submission" date="2019-12" db="EMBL/GenBank/DDBJ databases">
        <title>An insight into the sialome of adult female Ixodes ricinus ticks feeding for 6 days.</title>
        <authorList>
            <person name="Perner J."/>
            <person name="Ribeiro J.M.C."/>
        </authorList>
    </citation>
    <scope>NUCLEOTIDE SEQUENCE</scope>
    <source>
        <strain evidence="2">Semi-engorged</strain>
        <tissue evidence="2">Salivary glands</tissue>
    </source>
</reference>